<keyword evidence="15" id="KW-1185">Reference proteome</keyword>
<feature type="binding site" evidence="12">
    <location>
        <position position="187"/>
    </location>
    <ligand>
        <name>ATP</name>
        <dbReference type="ChEBI" id="CHEBI:30616"/>
    </ligand>
</feature>
<evidence type="ECO:0000256" key="4">
    <source>
        <dbReference type="ARBA" id="ARBA00022679"/>
    </source>
</evidence>
<dbReference type="GO" id="GO:0019303">
    <property type="term" value="P:D-ribose catabolic process"/>
    <property type="evidence" value="ECO:0007669"/>
    <property type="project" value="UniProtKB-UniRule"/>
</dbReference>
<dbReference type="SUPFAM" id="SSF53613">
    <property type="entry name" value="Ribokinase-like"/>
    <property type="match status" value="1"/>
</dbReference>
<dbReference type="Pfam" id="PF00294">
    <property type="entry name" value="PfkB"/>
    <property type="match status" value="1"/>
</dbReference>
<sequence length="310" mass="31548">MDRADIVVLGTFVADLAFKAERLPVIGETLLGRGFAMGPGGKGSNQVIAAARAGARSAMITRVGQDAFGEMARQTWSGDGVNTSHVLIDETAPTGAAFIFVSSETGDNAIIIESGAAANLSAADVRAAAQLISGAKVFVTQFEQPIEAAIEGLRLARSHGVTTILNPAPALPVEASIYAHCDYVTPNETEAATLTGIDTTTEEGAVRAAARLVELGAANALITLGSKGALLHGAAGTHFVPAFRVAKVVDTTGAGDAFNGGFAVAIAEGRPPLEAIRFGSALAALSVQKPGTAPSMPTRAEIDAFLRAKG</sequence>
<dbReference type="CDD" id="cd01174">
    <property type="entry name" value="ribokinase"/>
    <property type="match status" value="1"/>
</dbReference>
<comment type="pathway">
    <text evidence="12">Carbohydrate metabolism; D-ribose degradation; D-ribose 5-phosphate from beta-D-ribopyranose: step 2/2.</text>
</comment>
<comment type="similarity">
    <text evidence="1">Belongs to the carbohydrate kinase pfkB family.</text>
</comment>
<dbReference type="UniPathway" id="UPA00916">
    <property type="reaction ID" value="UER00889"/>
</dbReference>
<evidence type="ECO:0000256" key="7">
    <source>
        <dbReference type="ARBA" id="ARBA00022777"/>
    </source>
</evidence>
<evidence type="ECO:0000256" key="2">
    <source>
        <dbReference type="ARBA" id="ARBA00012035"/>
    </source>
</evidence>
<proteinExistence type="inferred from homology"/>
<name>A0A7X0FDE9_9HYPH</name>
<evidence type="ECO:0000256" key="8">
    <source>
        <dbReference type="ARBA" id="ARBA00022840"/>
    </source>
</evidence>
<dbReference type="EMBL" id="JACHOU010000028">
    <property type="protein sequence ID" value="MBB6357671.1"/>
    <property type="molecule type" value="Genomic_DNA"/>
</dbReference>
<dbReference type="PROSITE" id="PS00584">
    <property type="entry name" value="PFKB_KINASES_2"/>
    <property type="match status" value="1"/>
</dbReference>
<dbReference type="InterPro" id="IPR002139">
    <property type="entry name" value="Ribo/fructo_kinase"/>
</dbReference>
<organism evidence="14 15">
    <name type="scientific">Aminobacter aganoensis</name>
    <dbReference type="NCBI Taxonomy" id="83264"/>
    <lineage>
        <taxon>Bacteria</taxon>
        <taxon>Pseudomonadati</taxon>
        <taxon>Pseudomonadota</taxon>
        <taxon>Alphaproteobacteria</taxon>
        <taxon>Hyphomicrobiales</taxon>
        <taxon>Phyllobacteriaceae</taxon>
        <taxon>Aminobacter</taxon>
    </lineage>
</organism>
<keyword evidence="4 12" id="KW-0808">Transferase</keyword>
<feature type="binding site" evidence="12">
    <location>
        <position position="252"/>
    </location>
    <ligand>
        <name>K(+)</name>
        <dbReference type="ChEBI" id="CHEBI:29103"/>
    </ligand>
</feature>
<evidence type="ECO:0000256" key="11">
    <source>
        <dbReference type="ARBA" id="ARBA00023277"/>
    </source>
</evidence>
<dbReference type="InterPro" id="IPR002173">
    <property type="entry name" value="Carboh/pur_kinase_PfkB_CS"/>
</dbReference>
<dbReference type="PANTHER" id="PTHR10584">
    <property type="entry name" value="SUGAR KINASE"/>
    <property type="match status" value="1"/>
</dbReference>
<comment type="catalytic activity">
    <reaction evidence="12">
        <text>D-ribose + ATP = D-ribose 5-phosphate + ADP + H(+)</text>
        <dbReference type="Rhea" id="RHEA:13697"/>
        <dbReference type="ChEBI" id="CHEBI:15378"/>
        <dbReference type="ChEBI" id="CHEBI:30616"/>
        <dbReference type="ChEBI" id="CHEBI:47013"/>
        <dbReference type="ChEBI" id="CHEBI:78346"/>
        <dbReference type="ChEBI" id="CHEBI:456216"/>
        <dbReference type="EC" id="2.7.1.15"/>
    </reaction>
</comment>
<keyword evidence="8 12" id="KW-0067">ATP-binding</keyword>
<feature type="binding site" evidence="12">
    <location>
        <begin position="13"/>
        <end position="15"/>
    </location>
    <ligand>
        <name>substrate</name>
    </ligand>
</feature>
<gene>
    <name evidence="12" type="primary">rbsK</name>
    <name evidence="14" type="ORF">GGR00_005494</name>
</gene>
<dbReference type="GO" id="GO:0005524">
    <property type="term" value="F:ATP binding"/>
    <property type="evidence" value="ECO:0007669"/>
    <property type="project" value="UniProtKB-UniRule"/>
</dbReference>
<feature type="binding site" evidence="12">
    <location>
        <begin position="41"/>
        <end position="45"/>
    </location>
    <ligand>
        <name>substrate</name>
    </ligand>
</feature>
<dbReference type="GO" id="GO:0005829">
    <property type="term" value="C:cytosol"/>
    <property type="evidence" value="ECO:0007669"/>
    <property type="project" value="TreeGrafter"/>
</dbReference>
<dbReference type="PANTHER" id="PTHR10584:SF166">
    <property type="entry name" value="RIBOKINASE"/>
    <property type="match status" value="1"/>
</dbReference>
<comment type="cofactor">
    <cofactor evidence="12">
        <name>Mg(2+)</name>
        <dbReference type="ChEBI" id="CHEBI:18420"/>
    </cofactor>
    <text evidence="12">Requires a divalent cation, most likely magnesium in vivo, as an electrophilic catalyst to aid phosphoryl group transfer. It is the chelate of the metal and the nucleotide that is the actual substrate.</text>
</comment>
<keyword evidence="5 12" id="KW-0479">Metal-binding</keyword>
<keyword evidence="9 12" id="KW-0460">Magnesium</keyword>
<dbReference type="HAMAP" id="MF_01987">
    <property type="entry name" value="Ribokinase"/>
    <property type="match status" value="1"/>
</dbReference>
<comment type="activity regulation">
    <text evidence="12">Activated by a monovalent cation that binds near, but not in, the active site. The most likely occupant of the site in vivo is potassium. Ion binding induces a conformational change that may alter substrate affinity.</text>
</comment>
<keyword evidence="12" id="KW-0963">Cytoplasm</keyword>
<feature type="binding site" evidence="12">
    <location>
        <position position="295"/>
    </location>
    <ligand>
        <name>K(+)</name>
        <dbReference type="ChEBI" id="CHEBI:29103"/>
    </ligand>
</feature>
<feature type="binding site" evidence="12">
    <location>
        <position position="143"/>
    </location>
    <ligand>
        <name>substrate</name>
    </ligand>
</feature>
<feature type="binding site" evidence="12">
    <location>
        <position position="289"/>
    </location>
    <ligand>
        <name>K(+)</name>
        <dbReference type="ChEBI" id="CHEBI:29103"/>
    </ligand>
</feature>
<dbReference type="GO" id="GO:0004747">
    <property type="term" value="F:ribokinase activity"/>
    <property type="evidence" value="ECO:0007669"/>
    <property type="project" value="UniProtKB-UniRule"/>
</dbReference>
<comment type="subcellular location">
    <subcellularLocation>
        <location evidence="12">Cytoplasm</location>
    </subcellularLocation>
</comment>
<evidence type="ECO:0000256" key="9">
    <source>
        <dbReference type="ARBA" id="ARBA00022842"/>
    </source>
</evidence>
<comment type="similarity">
    <text evidence="12">Belongs to the carbohydrate kinase PfkB family. Ribokinase subfamily.</text>
</comment>
<dbReference type="EC" id="2.7.1.15" evidence="2 12"/>
<keyword evidence="6 12" id="KW-0547">Nucleotide-binding</keyword>
<evidence type="ECO:0000256" key="3">
    <source>
        <dbReference type="ARBA" id="ARBA00016943"/>
    </source>
</evidence>
<feature type="binding site" evidence="12">
    <location>
        <begin position="223"/>
        <end position="228"/>
    </location>
    <ligand>
        <name>ATP</name>
        <dbReference type="ChEBI" id="CHEBI:30616"/>
    </ligand>
</feature>
<evidence type="ECO:0000259" key="13">
    <source>
        <dbReference type="Pfam" id="PF00294"/>
    </source>
</evidence>
<keyword evidence="11 12" id="KW-0119">Carbohydrate metabolism</keyword>
<feature type="binding site" evidence="12">
    <location>
        <position position="286"/>
    </location>
    <ligand>
        <name>K(+)</name>
        <dbReference type="ChEBI" id="CHEBI:29103"/>
    </ligand>
</feature>
<reference evidence="14 15" key="1">
    <citation type="submission" date="2020-08" db="EMBL/GenBank/DDBJ databases">
        <title>Genomic Encyclopedia of Type Strains, Phase IV (KMG-IV): sequencing the most valuable type-strain genomes for metagenomic binning, comparative biology and taxonomic classification.</title>
        <authorList>
            <person name="Goeker M."/>
        </authorList>
    </citation>
    <scope>NUCLEOTIDE SEQUENCE [LARGE SCALE GENOMIC DNA]</scope>
    <source>
        <strain evidence="14 15">DSM 7051</strain>
    </source>
</reference>
<evidence type="ECO:0000256" key="6">
    <source>
        <dbReference type="ARBA" id="ARBA00022741"/>
    </source>
</evidence>
<evidence type="ECO:0000256" key="10">
    <source>
        <dbReference type="ARBA" id="ARBA00022958"/>
    </source>
</evidence>
<comment type="function">
    <text evidence="12">Catalyzes the phosphorylation of ribose at O-5 in a reaction requiring ATP and magnesium. The resulting D-ribose-5-phosphate can then be used either for sythesis of nucleotides, histidine, and tryptophan, or as a component of the pentose phosphate pathway.</text>
</comment>
<dbReference type="PRINTS" id="PR00990">
    <property type="entry name" value="RIBOKINASE"/>
</dbReference>
<feature type="binding site" evidence="12">
    <location>
        <position position="256"/>
    </location>
    <ligand>
        <name>substrate</name>
    </ligand>
</feature>
<feature type="active site" description="Proton acceptor" evidence="12">
    <location>
        <position position="256"/>
    </location>
</feature>
<accession>A0A7X0FDE9</accession>
<dbReference type="Proteomes" id="UP000536262">
    <property type="component" value="Unassembled WGS sequence"/>
</dbReference>
<evidence type="ECO:0000256" key="12">
    <source>
        <dbReference type="HAMAP-Rule" id="MF_01987"/>
    </source>
</evidence>
<evidence type="ECO:0000313" key="14">
    <source>
        <dbReference type="EMBL" id="MBB6357671.1"/>
    </source>
</evidence>
<dbReference type="Gene3D" id="3.40.1190.20">
    <property type="match status" value="1"/>
</dbReference>
<comment type="caution">
    <text evidence="12">Lacks conserved residue(s) required for the propagation of feature annotation.</text>
</comment>
<dbReference type="InterPro" id="IPR011611">
    <property type="entry name" value="PfkB_dom"/>
</dbReference>
<keyword evidence="7 12" id="KW-0418">Kinase</keyword>
<protein>
    <recommendedName>
        <fullName evidence="3 12">Ribokinase</fullName>
        <shortName evidence="12">RK</shortName>
        <ecNumber evidence="2 12">2.7.1.15</ecNumber>
    </recommendedName>
</protein>
<dbReference type="InterPro" id="IPR029056">
    <property type="entry name" value="Ribokinase-like"/>
</dbReference>
<dbReference type="AlphaFoldDB" id="A0A7X0FDE9"/>
<keyword evidence="10 12" id="KW-0630">Potassium</keyword>
<dbReference type="RefSeq" id="WP_184702499.1">
    <property type="nucleotide sequence ID" value="NZ_BAABEG010000001.1"/>
</dbReference>
<dbReference type="GO" id="GO:0046872">
    <property type="term" value="F:metal ion binding"/>
    <property type="evidence" value="ECO:0007669"/>
    <property type="project" value="UniProtKB-KW"/>
</dbReference>
<comment type="subunit">
    <text evidence="12">Homodimer.</text>
</comment>
<dbReference type="NCBIfam" id="TIGR02152">
    <property type="entry name" value="D_ribokin_bact"/>
    <property type="match status" value="1"/>
</dbReference>
<evidence type="ECO:0000256" key="5">
    <source>
        <dbReference type="ARBA" id="ARBA00022723"/>
    </source>
</evidence>
<feature type="domain" description="Carbohydrate kinase PfkB" evidence="13">
    <location>
        <begin position="4"/>
        <end position="299"/>
    </location>
</feature>
<feature type="binding site" evidence="12">
    <location>
        <begin position="255"/>
        <end position="256"/>
    </location>
    <ligand>
        <name>ATP</name>
        <dbReference type="ChEBI" id="CHEBI:30616"/>
    </ligand>
</feature>
<evidence type="ECO:0000313" key="15">
    <source>
        <dbReference type="Proteomes" id="UP000536262"/>
    </source>
</evidence>
<comment type="caution">
    <text evidence="14">The sequence shown here is derived from an EMBL/GenBank/DDBJ whole genome shotgun (WGS) entry which is preliminary data.</text>
</comment>
<feature type="binding site" evidence="12">
    <location>
        <position position="291"/>
    </location>
    <ligand>
        <name>K(+)</name>
        <dbReference type="ChEBI" id="CHEBI:29103"/>
    </ligand>
</feature>
<dbReference type="InterPro" id="IPR011877">
    <property type="entry name" value="Ribokinase"/>
</dbReference>
<feature type="binding site" evidence="12">
    <location>
        <position position="250"/>
    </location>
    <ligand>
        <name>K(+)</name>
        <dbReference type="ChEBI" id="CHEBI:29103"/>
    </ligand>
</feature>
<evidence type="ECO:0000256" key="1">
    <source>
        <dbReference type="ARBA" id="ARBA00005380"/>
    </source>
</evidence>